<dbReference type="RefSeq" id="WP_225552067.1">
    <property type="nucleotide sequence ID" value="NZ_JADEYP010000008.1"/>
</dbReference>
<dbReference type="EMBL" id="JADEYP010000008">
    <property type="protein sequence ID" value="MCA5004678.1"/>
    <property type="molecule type" value="Genomic_DNA"/>
</dbReference>
<organism evidence="1 2">
    <name type="scientific">Sphingobacterium bovistauri</name>
    <dbReference type="NCBI Taxonomy" id="2781959"/>
    <lineage>
        <taxon>Bacteria</taxon>
        <taxon>Pseudomonadati</taxon>
        <taxon>Bacteroidota</taxon>
        <taxon>Sphingobacteriia</taxon>
        <taxon>Sphingobacteriales</taxon>
        <taxon>Sphingobacteriaceae</taxon>
        <taxon>Sphingobacterium</taxon>
    </lineage>
</organism>
<sequence length="243" mass="27655">MNLTNNDNNPEIGLGDLEKTVILNSLLEVPFQDRDEKWVGNFLQSVDEANLKLGSPEVVIASDGFPYIQLQNVKTNENFQAFVINKQLPTILMQGFGIVINAQNERPDWVFSYGDIANYELNDSFYIDESVFSNNKEQISIQADEQILVGAPSDSILPKYLKNQLREFLKHAGIDTPKAMMIARNYETEENLMQDLVFNFTPPQIADEKKFEIISNTIGWLLPKHYSVLFVDENAVENGFVEI</sequence>
<reference evidence="1" key="1">
    <citation type="submission" date="2020-10" db="EMBL/GenBank/DDBJ databases">
        <authorList>
            <person name="Lu T."/>
            <person name="Wang Q."/>
            <person name="Han X."/>
        </authorList>
    </citation>
    <scope>NUCLEOTIDE SEQUENCE</scope>
    <source>
        <strain evidence="1">WQ 366</strain>
    </source>
</reference>
<comment type="caution">
    <text evidence="1">The sequence shown here is derived from an EMBL/GenBank/DDBJ whole genome shotgun (WGS) entry which is preliminary data.</text>
</comment>
<evidence type="ECO:0000313" key="1">
    <source>
        <dbReference type="EMBL" id="MCA5004678.1"/>
    </source>
</evidence>
<name>A0ABS7Z3E9_9SPHI</name>
<protein>
    <submittedName>
        <fullName evidence="1">Uncharacterized protein</fullName>
    </submittedName>
</protein>
<dbReference type="Proteomes" id="UP001165302">
    <property type="component" value="Unassembled WGS sequence"/>
</dbReference>
<keyword evidence="2" id="KW-1185">Reference proteome</keyword>
<accession>A0ABS7Z3E9</accession>
<gene>
    <name evidence="1" type="ORF">IPZ78_05860</name>
</gene>
<proteinExistence type="predicted"/>
<evidence type="ECO:0000313" key="2">
    <source>
        <dbReference type="Proteomes" id="UP001165302"/>
    </source>
</evidence>